<evidence type="ECO:0000259" key="1">
    <source>
        <dbReference type="Pfam" id="PF00582"/>
    </source>
</evidence>
<dbReference type="PRINTS" id="PR01438">
    <property type="entry name" value="UNVRSLSTRESS"/>
</dbReference>
<dbReference type="Gene3D" id="3.40.50.620">
    <property type="entry name" value="HUPs"/>
    <property type="match status" value="1"/>
</dbReference>
<dbReference type="Proteomes" id="UP001208570">
    <property type="component" value="Unassembled WGS sequence"/>
</dbReference>
<gene>
    <name evidence="2" type="ORF">LSH36_367g07048</name>
</gene>
<dbReference type="PANTHER" id="PTHR46989:SF3">
    <property type="entry name" value="USPA DOMAIN-CONTAINING PROTEIN"/>
    <property type="match status" value="1"/>
</dbReference>
<dbReference type="EMBL" id="JAODUP010000367">
    <property type="protein sequence ID" value="KAK2151344.1"/>
    <property type="molecule type" value="Genomic_DNA"/>
</dbReference>
<keyword evidence="3" id="KW-1185">Reference proteome</keyword>
<dbReference type="AlphaFoldDB" id="A0AAD9N217"/>
<name>A0AAD9N217_9ANNE</name>
<evidence type="ECO:0000313" key="2">
    <source>
        <dbReference type="EMBL" id="KAK2151344.1"/>
    </source>
</evidence>
<comment type="caution">
    <text evidence="2">The sequence shown here is derived from an EMBL/GenBank/DDBJ whole genome shotgun (WGS) entry which is preliminary data.</text>
</comment>
<organism evidence="2 3">
    <name type="scientific">Paralvinella palmiformis</name>
    <dbReference type="NCBI Taxonomy" id="53620"/>
    <lineage>
        <taxon>Eukaryota</taxon>
        <taxon>Metazoa</taxon>
        <taxon>Spiralia</taxon>
        <taxon>Lophotrochozoa</taxon>
        <taxon>Annelida</taxon>
        <taxon>Polychaeta</taxon>
        <taxon>Sedentaria</taxon>
        <taxon>Canalipalpata</taxon>
        <taxon>Terebellida</taxon>
        <taxon>Terebelliformia</taxon>
        <taxon>Alvinellidae</taxon>
        <taxon>Paralvinella</taxon>
    </lineage>
</organism>
<dbReference type="InterPro" id="IPR006016">
    <property type="entry name" value="UspA"/>
</dbReference>
<dbReference type="CDD" id="cd23659">
    <property type="entry name" value="USP_At3g01520-like"/>
    <property type="match status" value="1"/>
</dbReference>
<protein>
    <recommendedName>
        <fullName evidence="1">UspA domain-containing protein</fullName>
    </recommendedName>
</protein>
<dbReference type="InterPro" id="IPR014729">
    <property type="entry name" value="Rossmann-like_a/b/a_fold"/>
</dbReference>
<sequence>MKETTERVYSKITELEERYHHKLHHHQVRGTVLSVPSKTPGQTIIETANEERCFAIVIGTKGRSKIQKALMGSVSDYVLKNSNVPVIIVKKKRVKDEK</sequence>
<feature type="domain" description="UspA" evidence="1">
    <location>
        <begin position="17"/>
        <end position="90"/>
    </location>
</feature>
<dbReference type="SUPFAM" id="SSF52402">
    <property type="entry name" value="Adenine nucleotide alpha hydrolases-like"/>
    <property type="match status" value="1"/>
</dbReference>
<evidence type="ECO:0000313" key="3">
    <source>
        <dbReference type="Proteomes" id="UP001208570"/>
    </source>
</evidence>
<dbReference type="InterPro" id="IPR006015">
    <property type="entry name" value="Universal_stress_UspA"/>
</dbReference>
<dbReference type="Pfam" id="PF00582">
    <property type="entry name" value="Usp"/>
    <property type="match status" value="1"/>
</dbReference>
<dbReference type="PANTHER" id="PTHR46989">
    <property type="entry name" value="USP DOMAIN-CONTAINING PROTEIN"/>
    <property type="match status" value="1"/>
</dbReference>
<accession>A0AAD9N217</accession>
<reference evidence="2" key="1">
    <citation type="journal article" date="2023" name="Mol. Biol. Evol.">
        <title>Third-Generation Sequencing Reveals the Adaptive Role of the Epigenome in Three Deep-Sea Polychaetes.</title>
        <authorList>
            <person name="Perez M."/>
            <person name="Aroh O."/>
            <person name="Sun Y."/>
            <person name="Lan Y."/>
            <person name="Juniper S.K."/>
            <person name="Young C.R."/>
            <person name="Angers B."/>
            <person name="Qian P.Y."/>
        </authorList>
    </citation>
    <scope>NUCLEOTIDE SEQUENCE</scope>
    <source>
        <strain evidence="2">P08H-3</strain>
    </source>
</reference>
<proteinExistence type="predicted"/>